<proteinExistence type="evidence at transcript level"/>
<dbReference type="EMBL" id="EZ424423">
    <property type="protein sequence ID" value="ADD20699.1"/>
    <property type="molecule type" value="mRNA"/>
</dbReference>
<reference evidence="1" key="1">
    <citation type="journal article" date="2010" name="BMC Genomics">
        <title>An insight into the sialome of Glossina morsitans morsitans.</title>
        <authorList>
            <person name="Alves-Silva J."/>
            <person name="Ribeiro J.M."/>
            <person name="Van Den Abbeele J."/>
            <person name="Attardo G."/>
            <person name="Hao Z."/>
            <person name="Haines L.R."/>
            <person name="Soares M.B."/>
            <person name="Berriman M."/>
            <person name="Aksoy S."/>
            <person name="Lehane M.J."/>
        </authorList>
    </citation>
    <scope>NUCLEOTIDE SEQUENCE</scope>
    <source>
        <tissue evidence="1">Salivary gland</tissue>
    </source>
</reference>
<sequence>MIFSNVKAKVLALRFQLISECLYLLHKSAASPNCLFLKVKKCFKRCHKLCAHH</sequence>
<reference evidence="1" key="2">
    <citation type="submission" date="2010-01" db="EMBL/GenBank/DDBJ databases">
        <authorList>
            <consortium name="International Glossina Genome Initiative"/>
            <person name="da Silva J."/>
            <person name="Ribeiro J.M.C."/>
            <person name="Abbeele J.V."/>
            <person name="Attardo G."/>
            <person name="Hao Z."/>
            <person name="Haines L.R."/>
            <person name="Soares M.B."/>
            <person name="Berriman M."/>
            <person name="Aksoy S."/>
            <person name="Lehane M.J."/>
        </authorList>
    </citation>
    <scope>NUCLEOTIDE SEQUENCE</scope>
    <source>
        <tissue evidence="1">Salivary gland</tissue>
    </source>
</reference>
<evidence type="ECO:0000313" key="1">
    <source>
        <dbReference type="EMBL" id="ADD20699.1"/>
    </source>
</evidence>
<organism evidence="1">
    <name type="scientific">Glossina morsitans morsitans</name>
    <name type="common">Savannah tsetse fly</name>
    <dbReference type="NCBI Taxonomy" id="37546"/>
    <lineage>
        <taxon>Eukaryota</taxon>
        <taxon>Metazoa</taxon>
        <taxon>Ecdysozoa</taxon>
        <taxon>Arthropoda</taxon>
        <taxon>Hexapoda</taxon>
        <taxon>Insecta</taxon>
        <taxon>Pterygota</taxon>
        <taxon>Neoptera</taxon>
        <taxon>Endopterygota</taxon>
        <taxon>Diptera</taxon>
        <taxon>Brachycera</taxon>
        <taxon>Muscomorpha</taxon>
        <taxon>Hippoboscoidea</taxon>
        <taxon>Glossinidae</taxon>
        <taxon>Glossina</taxon>
    </lineage>
</organism>
<accession>D3TSM1</accession>
<protein>
    <submittedName>
        <fullName evidence="1">Hypothetical secreted peptide</fullName>
    </submittedName>
</protein>
<dbReference type="AlphaFoldDB" id="D3TSM1"/>
<name>D3TSM1_GLOMM</name>